<comment type="caution">
    <text evidence="1">The sequence shown here is derived from an EMBL/GenBank/DDBJ whole genome shotgun (WGS) entry which is preliminary data.</text>
</comment>
<sequence length="144" mass="16302">MKCSMQCQLQSDVKGGILDVVPQSDNASAAFQTFPFLFYVPLLDHLFWLNSRGLPSGLCRSNWQVPFKAFHSCSSHQDCILLPWLCSINNSPPASRLPPSSFCSSLLSVYFCARGGSVFVCARERERERERETVREAEWMGEEM</sequence>
<proteinExistence type="predicted"/>
<dbReference type="EMBL" id="JAHRIM010091821">
    <property type="protein sequence ID" value="MEQ2277547.1"/>
    <property type="molecule type" value="Genomic_DNA"/>
</dbReference>
<evidence type="ECO:0000313" key="2">
    <source>
        <dbReference type="Proteomes" id="UP001444071"/>
    </source>
</evidence>
<organism evidence="1 2">
    <name type="scientific">Xenotaenia resolanae</name>
    <dbReference type="NCBI Taxonomy" id="208358"/>
    <lineage>
        <taxon>Eukaryota</taxon>
        <taxon>Metazoa</taxon>
        <taxon>Chordata</taxon>
        <taxon>Craniata</taxon>
        <taxon>Vertebrata</taxon>
        <taxon>Euteleostomi</taxon>
        <taxon>Actinopterygii</taxon>
        <taxon>Neopterygii</taxon>
        <taxon>Teleostei</taxon>
        <taxon>Neoteleostei</taxon>
        <taxon>Acanthomorphata</taxon>
        <taxon>Ovalentaria</taxon>
        <taxon>Atherinomorphae</taxon>
        <taxon>Cyprinodontiformes</taxon>
        <taxon>Goodeidae</taxon>
        <taxon>Xenotaenia</taxon>
    </lineage>
</organism>
<protein>
    <submittedName>
        <fullName evidence="1">Uncharacterized protein</fullName>
    </submittedName>
</protein>
<reference evidence="1 2" key="1">
    <citation type="submission" date="2021-06" db="EMBL/GenBank/DDBJ databases">
        <authorList>
            <person name="Palmer J.M."/>
        </authorList>
    </citation>
    <scope>NUCLEOTIDE SEQUENCE [LARGE SCALE GENOMIC DNA]</scope>
    <source>
        <strain evidence="1 2">XR_2019</strain>
        <tissue evidence="1">Muscle</tissue>
    </source>
</reference>
<keyword evidence="2" id="KW-1185">Reference proteome</keyword>
<dbReference type="Proteomes" id="UP001444071">
    <property type="component" value="Unassembled WGS sequence"/>
</dbReference>
<gene>
    <name evidence="1" type="ORF">XENORESO_004260</name>
</gene>
<accession>A0ABV0X6N2</accession>
<evidence type="ECO:0000313" key="1">
    <source>
        <dbReference type="EMBL" id="MEQ2277547.1"/>
    </source>
</evidence>
<name>A0ABV0X6N2_9TELE</name>